<dbReference type="GeneID" id="63855783"/>
<evidence type="ECO:0000313" key="4">
    <source>
        <dbReference type="Proteomes" id="UP000800039"/>
    </source>
</evidence>
<evidence type="ECO:0000313" key="3">
    <source>
        <dbReference type="EMBL" id="KAF1847321.1"/>
    </source>
</evidence>
<dbReference type="EMBL" id="ML976615">
    <property type="protein sequence ID" value="KAF1847321.1"/>
    <property type="molecule type" value="Genomic_DNA"/>
</dbReference>
<proteinExistence type="predicted"/>
<dbReference type="Proteomes" id="UP000800039">
    <property type="component" value="Unassembled WGS sequence"/>
</dbReference>
<gene>
    <name evidence="3" type="ORF">K460DRAFT_56812</name>
</gene>
<reference evidence="3" key="1">
    <citation type="submission" date="2020-01" db="EMBL/GenBank/DDBJ databases">
        <authorList>
            <consortium name="DOE Joint Genome Institute"/>
            <person name="Haridas S."/>
            <person name="Albert R."/>
            <person name="Binder M."/>
            <person name="Bloem J."/>
            <person name="Labutti K."/>
            <person name="Salamov A."/>
            <person name="Andreopoulos B."/>
            <person name="Baker S.E."/>
            <person name="Barry K."/>
            <person name="Bills G."/>
            <person name="Bluhm B.H."/>
            <person name="Cannon C."/>
            <person name="Castanera R."/>
            <person name="Culley D.E."/>
            <person name="Daum C."/>
            <person name="Ezra D."/>
            <person name="Gonzalez J.B."/>
            <person name="Henrissat B."/>
            <person name="Kuo A."/>
            <person name="Liang C."/>
            <person name="Lipzen A."/>
            <person name="Lutzoni F."/>
            <person name="Magnuson J."/>
            <person name="Mondo S."/>
            <person name="Nolan M."/>
            <person name="Ohm R."/>
            <person name="Pangilinan J."/>
            <person name="Park H.-J."/>
            <person name="Ramirez L."/>
            <person name="Alfaro M."/>
            <person name="Sun H."/>
            <person name="Tritt A."/>
            <person name="Yoshinaga Y."/>
            <person name="Zwiers L.-H."/>
            <person name="Turgeon B.G."/>
            <person name="Goodwin S.B."/>
            <person name="Spatafora J.W."/>
            <person name="Crous P.W."/>
            <person name="Grigoriev I.V."/>
        </authorList>
    </citation>
    <scope>NUCLEOTIDE SEQUENCE</scope>
    <source>
        <strain evidence="3">CBS 394.84</strain>
    </source>
</reference>
<evidence type="ECO:0000256" key="2">
    <source>
        <dbReference type="SAM" id="SignalP"/>
    </source>
</evidence>
<dbReference type="AlphaFoldDB" id="A0A9P4GL36"/>
<accession>A0A9P4GL36</accession>
<protein>
    <submittedName>
        <fullName evidence="3">Uncharacterized protein</fullName>
    </submittedName>
</protein>
<feature type="chain" id="PRO_5040120976" evidence="2">
    <location>
        <begin position="50"/>
        <end position="236"/>
    </location>
</feature>
<dbReference type="RefSeq" id="XP_040789884.1">
    <property type="nucleotide sequence ID" value="XM_040938527.1"/>
</dbReference>
<name>A0A9P4GL36_9PLEO</name>
<evidence type="ECO:0000256" key="1">
    <source>
        <dbReference type="SAM" id="MobiDB-lite"/>
    </source>
</evidence>
<feature type="region of interest" description="Disordered" evidence="1">
    <location>
        <begin position="52"/>
        <end position="73"/>
    </location>
</feature>
<comment type="caution">
    <text evidence="3">The sequence shown here is derived from an EMBL/GenBank/DDBJ whole genome shotgun (WGS) entry which is preliminary data.</text>
</comment>
<keyword evidence="2" id="KW-0732">Signal</keyword>
<keyword evidence="4" id="KW-1185">Reference proteome</keyword>
<sequence>MKLKFPSPHRQSKHSSKRTSPLIRFPISKMARSLLSILLLFVASQTISAFPTEQSSDALPPPTYLVPSKTTRDGVQSGTIGELHWEMTFNEGIDETSDFGTNITSATALDKRSQRPDQCWQFTYGLGITLAAYKANLQQLYQGFQNEASGNYYYPPLSTVNWSVGNKKAKLTVRNQDSCYGNTVLYSTHAYYVRQIQDFCEFETGWIHRSNYADVIFIAEPNGVAPPAYSPRCNYY</sequence>
<dbReference type="OrthoDB" id="5408525at2759"/>
<organism evidence="3 4">
    <name type="scientific">Cucurbitaria berberidis CBS 394.84</name>
    <dbReference type="NCBI Taxonomy" id="1168544"/>
    <lineage>
        <taxon>Eukaryota</taxon>
        <taxon>Fungi</taxon>
        <taxon>Dikarya</taxon>
        <taxon>Ascomycota</taxon>
        <taxon>Pezizomycotina</taxon>
        <taxon>Dothideomycetes</taxon>
        <taxon>Pleosporomycetidae</taxon>
        <taxon>Pleosporales</taxon>
        <taxon>Pleosporineae</taxon>
        <taxon>Cucurbitariaceae</taxon>
        <taxon>Cucurbitaria</taxon>
    </lineage>
</organism>
<feature type="signal peptide" evidence="2">
    <location>
        <begin position="1"/>
        <end position="49"/>
    </location>
</feature>